<organism evidence="8 9">
    <name type="scientific">Veillonella magna</name>
    <dbReference type="NCBI Taxonomy" id="464322"/>
    <lineage>
        <taxon>Bacteria</taxon>
        <taxon>Bacillati</taxon>
        <taxon>Bacillota</taxon>
        <taxon>Negativicutes</taxon>
        <taxon>Veillonellales</taxon>
        <taxon>Veillonellaceae</taxon>
        <taxon>Veillonella</taxon>
    </lineage>
</organism>
<name>A0ABS2GGX5_9FIRM</name>
<reference evidence="8 9" key="1">
    <citation type="journal article" date="2021" name="Sci. Rep.">
        <title>The distribution of antibiotic resistance genes in chicken gut microbiota commensals.</title>
        <authorList>
            <person name="Juricova H."/>
            <person name="Matiasovicova J."/>
            <person name="Kubasova T."/>
            <person name="Cejkova D."/>
            <person name="Rychlik I."/>
        </authorList>
    </citation>
    <scope>NUCLEOTIDE SEQUENCE [LARGE SCALE GENOMIC DNA]</scope>
    <source>
        <strain evidence="8 9">An537</strain>
    </source>
</reference>
<dbReference type="RefSeq" id="WP_028255191.1">
    <property type="nucleotide sequence ID" value="NZ_CALXQD010000008.1"/>
</dbReference>
<evidence type="ECO:0000256" key="7">
    <source>
        <dbReference type="SAM" id="Phobius"/>
    </source>
</evidence>
<accession>A0ABS2GGX5</accession>
<dbReference type="EMBL" id="JACJLA010000020">
    <property type="protein sequence ID" value="MBM6913431.1"/>
    <property type="molecule type" value="Genomic_DNA"/>
</dbReference>
<keyword evidence="6 7" id="KW-0472">Membrane</keyword>
<evidence type="ECO:0000256" key="1">
    <source>
        <dbReference type="ARBA" id="ARBA00004651"/>
    </source>
</evidence>
<dbReference type="InterPro" id="IPR051907">
    <property type="entry name" value="DoxX-like_oxidoreductase"/>
</dbReference>
<dbReference type="Pfam" id="PF07681">
    <property type="entry name" value="DoxX"/>
    <property type="match status" value="1"/>
</dbReference>
<evidence type="ECO:0000256" key="3">
    <source>
        <dbReference type="ARBA" id="ARBA00022475"/>
    </source>
</evidence>
<evidence type="ECO:0000256" key="6">
    <source>
        <dbReference type="ARBA" id="ARBA00023136"/>
    </source>
</evidence>
<gene>
    <name evidence="8" type="ORF">H6A01_08900</name>
</gene>
<proteinExistence type="inferred from homology"/>
<evidence type="ECO:0000313" key="8">
    <source>
        <dbReference type="EMBL" id="MBM6913431.1"/>
    </source>
</evidence>
<dbReference type="PANTHER" id="PTHR33452">
    <property type="entry name" value="OXIDOREDUCTASE CATD-RELATED"/>
    <property type="match status" value="1"/>
</dbReference>
<feature type="transmembrane region" description="Helical" evidence="7">
    <location>
        <begin position="58"/>
        <end position="78"/>
    </location>
</feature>
<keyword evidence="5 7" id="KW-1133">Transmembrane helix</keyword>
<keyword evidence="4 7" id="KW-0812">Transmembrane</keyword>
<keyword evidence="3" id="KW-1003">Cell membrane</keyword>
<dbReference type="PANTHER" id="PTHR33452:SF1">
    <property type="entry name" value="INNER MEMBRANE PROTEIN YPHA-RELATED"/>
    <property type="match status" value="1"/>
</dbReference>
<evidence type="ECO:0000256" key="5">
    <source>
        <dbReference type="ARBA" id="ARBA00022989"/>
    </source>
</evidence>
<feature type="transmembrane region" description="Helical" evidence="7">
    <location>
        <begin position="112"/>
        <end position="131"/>
    </location>
</feature>
<protein>
    <submittedName>
        <fullName evidence="8">DoxX family membrane protein</fullName>
    </submittedName>
</protein>
<dbReference type="Proteomes" id="UP000707138">
    <property type="component" value="Unassembled WGS sequence"/>
</dbReference>
<comment type="subcellular location">
    <subcellularLocation>
        <location evidence="1">Cell membrane</location>
        <topology evidence="1">Multi-pass membrane protein</topology>
    </subcellularLocation>
</comment>
<feature type="transmembrane region" description="Helical" evidence="7">
    <location>
        <begin position="85"/>
        <end position="106"/>
    </location>
</feature>
<keyword evidence="9" id="KW-1185">Reference proteome</keyword>
<sequence length="138" mass="14583">MNILFKNLFAYQDVGLLIYRLGFGASMAAHGYLKFAGGEGTLTAVGSMLSIFGITDGFYTLGVMAAAAELLGGILLLLGLLTRFGALLVVGTLVVATAVGFSGGFMKWDYPSQMGLGALMLLIAGPGRYSIDRFLMRR</sequence>
<comment type="caution">
    <text evidence="8">The sequence shown here is derived from an EMBL/GenBank/DDBJ whole genome shotgun (WGS) entry which is preliminary data.</text>
</comment>
<evidence type="ECO:0000313" key="9">
    <source>
        <dbReference type="Proteomes" id="UP000707138"/>
    </source>
</evidence>
<comment type="similarity">
    <text evidence="2">Belongs to the DoxX family.</text>
</comment>
<evidence type="ECO:0000256" key="4">
    <source>
        <dbReference type="ARBA" id="ARBA00022692"/>
    </source>
</evidence>
<evidence type="ECO:0000256" key="2">
    <source>
        <dbReference type="ARBA" id="ARBA00006679"/>
    </source>
</evidence>
<dbReference type="InterPro" id="IPR032808">
    <property type="entry name" value="DoxX"/>
</dbReference>